<keyword evidence="1" id="KW-0805">Transcription regulation</keyword>
<evidence type="ECO:0000313" key="6">
    <source>
        <dbReference type="Proteomes" id="UP001152422"/>
    </source>
</evidence>
<dbReference type="RefSeq" id="WP_046465674.1">
    <property type="nucleotide sequence ID" value="NZ_CP013980.1"/>
</dbReference>
<dbReference type="GeneID" id="69847136"/>
<dbReference type="InterPro" id="IPR027395">
    <property type="entry name" value="WH_DNA-bd_dom"/>
</dbReference>
<keyword evidence="2" id="KW-0238">DNA-binding</keyword>
<reference evidence="5" key="1">
    <citation type="submission" date="2022-05" db="EMBL/GenBank/DDBJ databases">
        <title>Comparative genomics of Staphylococcus equorum isolates.</title>
        <authorList>
            <person name="Luelf R.H."/>
        </authorList>
    </citation>
    <scope>NUCLEOTIDE SEQUENCE</scope>
    <source>
        <strain evidence="5">TMW 2.2497</strain>
    </source>
</reference>
<keyword evidence="3" id="KW-0804">Transcription</keyword>
<dbReference type="InterPro" id="IPR036388">
    <property type="entry name" value="WH-like_DNA-bd_sf"/>
</dbReference>
<dbReference type="AlphaFoldDB" id="A0A9X4L502"/>
<organism evidence="5 6">
    <name type="scientific">Staphylococcus equorum</name>
    <dbReference type="NCBI Taxonomy" id="246432"/>
    <lineage>
        <taxon>Bacteria</taxon>
        <taxon>Bacillati</taxon>
        <taxon>Bacillota</taxon>
        <taxon>Bacilli</taxon>
        <taxon>Bacillales</taxon>
        <taxon>Staphylococcaceae</taxon>
        <taxon>Staphylococcus</taxon>
    </lineage>
</organism>
<dbReference type="PANTHER" id="PTHR42756:SF1">
    <property type="entry name" value="TRANSCRIPTIONAL REPRESSOR OF EMRAB OPERON"/>
    <property type="match status" value="1"/>
</dbReference>
<evidence type="ECO:0000256" key="3">
    <source>
        <dbReference type="ARBA" id="ARBA00023163"/>
    </source>
</evidence>
<dbReference type="GO" id="GO:0003700">
    <property type="term" value="F:DNA-binding transcription factor activity"/>
    <property type="evidence" value="ECO:0007669"/>
    <property type="project" value="InterPro"/>
</dbReference>
<accession>A0A9X4L502</accession>
<evidence type="ECO:0000313" key="5">
    <source>
        <dbReference type="EMBL" id="MDG0846121.1"/>
    </source>
</evidence>
<dbReference type="SMART" id="SM00347">
    <property type="entry name" value="HTH_MARR"/>
    <property type="match status" value="1"/>
</dbReference>
<dbReference type="Proteomes" id="UP001152422">
    <property type="component" value="Unassembled WGS sequence"/>
</dbReference>
<comment type="caution">
    <text evidence="5">The sequence shown here is derived from an EMBL/GenBank/DDBJ whole genome shotgun (WGS) entry which is preliminary data.</text>
</comment>
<keyword evidence="6" id="KW-1185">Reference proteome</keyword>
<evidence type="ECO:0000256" key="2">
    <source>
        <dbReference type="ARBA" id="ARBA00023125"/>
    </source>
</evidence>
<dbReference type="InterPro" id="IPR000835">
    <property type="entry name" value="HTH_MarR-typ"/>
</dbReference>
<feature type="domain" description="HTH marR-type" evidence="4">
    <location>
        <begin position="9"/>
        <end position="144"/>
    </location>
</feature>
<sequence>MANDKSIEGLDLIDLISERHSALRQTLESTTSEQIQDVHFSSSEWYLIDKINYEKPTFAELTRKIHLTRQAIHKAIKQLEHKGVVQVEAVPNNKKEKCVNLTTLGLQCFEEYVEHKLQLVAHIETMIGSTQLEQLKQVLQQDWHLEDIEINTK</sequence>
<protein>
    <submittedName>
        <fullName evidence="5">MarR family transcriptional regulator</fullName>
    </submittedName>
</protein>
<evidence type="ECO:0000256" key="1">
    <source>
        <dbReference type="ARBA" id="ARBA00023015"/>
    </source>
</evidence>
<proteinExistence type="predicted"/>
<gene>
    <name evidence="5" type="ORF">M4L89_07785</name>
</gene>
<dbReference type="PROSITE" id="PS50995">
    <property type="entry name" value="HTH_MARR_2"/>
    <property type="match status" value="1"/>
</dbReference>
<evidence type="ECO:0000259" key="4">
    <source>
        <dbReference type="PROSITE" id="PS50995"/>
    </source>
</evidence>
<dbReference type="PANTHER" id="PTHR42756">
    <property type="entry name" value="TRANSCRIPTIONAL REGULATOR, MARR"/>
    <property type="match status" value="1"/>
</dbReference>
<dbReference type="SUPFAM" id="SSF46785">
    <property type="entry name" value="Winged helix' DNA-binding domain"/>
    <property type="match status" value="1"/>
</dbReference>
<dbReference type="Pfam" id="PF13601">
    <property type="entry name" value="HTH_34"/>
    <property type="match status" value="1"/>
</dbReference>
<dbReference type="InterPro" id="IPR036390">
    <property type="entry name" value="WH_DNA-bd_sf"/>
</dbReference>
<dbReference type="Gene3D" id="1.10.10.10">
    <property type="entry name" value="Winged helix-like DNA-binding domain superfamily/Winged helix DNA-binding domain"/>
    <property type="match status" value="1"/>
</dbReference>
<dbReference type="EMBL" id="JAMBQA010000003">
    <property type="protein sequence ID" value="MDG0846121.1"/>
    <property type="molecule type" value="Genomic_DNA"/>
</dbReference>
<name>A0A9X4L502_9STAP</name>
<dbReference type="GO" id="GO:0003677">
    <property type="term" value="F:DNA binding"/>
    <property type="evidence" value="ECO:0007669"/>
    <property type="project" value="UniProtKB-KW"/>
</dbReference>